<evidence type="ECO:0000259" key="23">
    <source>
        <dbReference type="Pfam" id="PF02434"/>
    </source>
</evidence>
<dbReference type="Pfam" id="PF02434">
    <property type="entry name" value="Fringe"/>
    <property type="match status" value="1"/>
</dbReference>
<keyword evidence="25" id="KW-1185">Reference proteome</keyword>
<evidence type="ECO:0000256" key="1">
    <source>
        <dbReference type="ARBA" id="ARBA00001936"/>
    </source>
</evidence>
<evidence type="ECO:0000256" key="11">
    <source>
        <dbReference type="ARBA" id="ARBA00022968"/>
    </source>
</evidence>
<comment type="catalytic activity">
    <reaction evidence="20">
        <text>an N-acetyl-alpha-D-galactosaminyl derivative + UDP-alpha-D-galactose = a beta-D-galactosyl-(1-&gt;3)-N-acetyl-alpha-D-galactosaminyl derivative + UDP + H(+)</text>
        <dbReference type="Rhea" id="RHEA:15621"/>
        <dbReference type="ChEBI" id="CHEBI:15378"/>
        <dbReference type="ChEBI" id="CHEBI:28257"/>
        <dbReference type="ChEBI" id="CHEBI:58223"/>
        <dbReference type="ChEBI" id="CHEBI:66914"/>
        <dbReference type="ChEBI" id="CHEBI:133470"/>
        <dbReference type="EC" id="2.4.1.122"/>
    </reaction>
</comment>
<evidence type="ECO:0000256" key="19">
    <source>
        <dbReference type="ARBA" id="ARBA00043065"/>
    </source>
</evidence>
<name>A0A444TZ17_ACIRT</name>
<comment type="subcellular location">
    <subcellularLocation>
        <location evidence="2">Membrane</location>
        <topology evidence="2">Single-pass type II membrane protein</topology>
    </subcellularLocation>
</comment>
<evidence type="ECO:0000256" key="18">
    <source>
        <dbReference type="ARBA" id="ARBA00042009"/>
    </source>
</evidence>
<keyword evidence="12" id="KW-1133">Transmembrane helix</keyword>
<dbReference type="CDD" id="cd20270">
    <property type="entry name" value="Complex1_LYR_SDHAF3_LYRM10"/>
    <property type="match status" value="1"/>
</dbReference>
<dbReference type="GO" id="GO:0016263">
    <property type="term" value="F:glycoprotein-N-acetylgalactosamine 3-beta-galactosyltransferase activity"/>
    <property type="evidence" value="ECO:0007669"/>
    <property type="project" value="UniProtKB-EC"/>
</dbReference>
<gene>
    <name evidence="24" type="ORF">EOD39_9969</name>
</gene>
<sequence length="561" mass="64834">MSNPAHVFKVRFLYKRILMLHKLLPLDLKALGDQYVKDEFKRNKIAAPEEAKRFMVEWEGYKDTLQTQVMEAARNKFKQNHFGGDLPEEQLNHFNEDQQAEAEAAVTTVAVLGGGGEESGAVEVERATEELAAVDGRADSEDGAEEMEGKLSDSLHGGAGSRGRQSRQYTISALIRRVNTRFRIDQMMPALIHFDKRFRELKKCIVTGTAGLTRRCHLSANKALCPEPVPYIWLMCSRGCWEYELCFLLRIVFEEKRQEHYSMIPNDPHGHLPDDSDSQVLQGQMNFNADHGHYAEDKTVAEDLYKKVRVLCWVMTGPQNLKTKAKHVNATWTKHCNKVLYMSSIEDKELNAVGLDVKEGRDQLYWKTIKAFHYVYEHYFDEADWFLKADDDTFVVLENLRMLLSKYKPDQPLYFGRRFKPFSKQGYMSGGAGYVLSKEALRRFIEGFKTKQCTHFTSVEDLALGRCLEAMNVTAGDARDKNKRESFHPFIPESHLVKSYGAKTFWYWSYNFYPTEEGPGCCSDLAISFHYVDSIHMYELEYLVHHLRAYGYKYRYNTDTE</sequence>
<evidence type="ECO:0000256" key="8">
    <source>
        <dbReference type="ARBA" id="ARBA00022692"/>
    </source>
</evidence>
<dbReference type="UniPathway" id="UPA00378"/>
<feature type="region of interest" description="Disordered" evidence="22">
    <location>
        <begin position="133"/>
        <end position="164"/>
    </location>
</feature>
<dbReference type="GO" id="GO:0046872">
    <property type="term" value="F:metal ion binding"/>
    <property type="evidence" value="ECO:0007669"/>
    <property type="project" value="UniProtKB-KW"/>
</dbReference>
<keyword evidence="7 24" id="KW-0808">Transferase</keyword>
<accession>A0A444TZ17</accession>
<evidence type="ECO:0000256" key="3">
    <source>
        <dbReference type="ARBA" id="ARBA00004922"/>
    </source>
</evidence>
<comment type="similarity">
    <text evidence="4">Belongs to the glycosyltransferase 31 family. Beta3-Gal-T subfamily.</text>
</comment>
<protein>
    <recommendedName>
        <fullName evidence="16">Glycoprotein-N-acetylgalactosamine 3-beta-galactosyltransferase 1</fullName>
        <ecNumber evidence="5">2.4.1.122</ecNumber>
    </recommendedName>
    <alternativeName>
        <fullName evidence="18">Core 1 O-glycan T-synthase</fullName>
    </alternativeName>
    <alternativeName>
        <fullName evidence="19">Core 1 UDP-galactose:N-acetylgalactosamine-alpha-R beta 1,3-galactosyltransferase 1</fullName>
    </alternativeName>
    <alternativeName>
        <fullName evidence="17">Core 1 beta1,3-galactosyltransferase 1</fullName>
    </alternativeName>
</protein>
<keyword evidence="13" id="KW-0472">Membrane</keyword>
<evidence type="ECO:0000256" key="12">
    <source>
        <dbReference type="ARBA" id="ARBA00022989"/>
    </source>
</evidence>
<evidence type="ECO:0000256" key="15">
    <source>
        <dbReference type="ARBA" id="ARBA00023211"/>
    </source>
</evidence>
<evidence type="ECO:0000256" key="6">
    <source>
        <dbReference type="ARBA" id="ARBA00022676"/>
    </source>
</evidence>
<dbReference type="GO" id="GO:0016020">
    <property type="term" value="C:membrane"/>
    <property type="evidence" value="ECO:0007669"/>
    <property type="project" value="UniProtKB-SubCell"/>
</dbReference>
<evidence type="ECO:0000256" key="2">
    <source>
        <dbReference type="ARBA" id="ARBA00004606"/>
    </source>
</evidence>
<dbReference type="EC" id="2.4.1.122" evidence="5"/>
<evidence type="ECO:0000256" key="5">
    <source>
        <dbReference type="ARBA" id="ARBA00012557"/>
    </source>
</evidence>
<evidence type="ECO:0000256" key="17">
    <source>
        <dbReference type="ARBA" id="ARBA00041226"/>
    </source>
</evidence>
<evidence type="ECO:0000313" key="24">
    <source>
        <dbReference type="EMBL" id="RXM28194.1"/>
    </source>
</evidence>
<dbReference type="FunFam" id="3.90.550.50:FF:000007">
    <property type="entry name" value="Glycoprotein-N-acetylgalactosamine 3-beta-galactosyltransferase 1"/>
    <property type="match status" value="1"/>
</dbReference>
<keyword evidence="10" id="KW-0547">Nucleotide-binding</keyword>
<evidence type="ECO:0000256" key="14">
    <source>
        <dbReference type="ARBA" id="ARBA00023157"/>
    </source>
</evidence>
<dbReference type="InterPro" id="IPR003378">
    <property type="entry name" value="Fringe-like_glycosylTrfase"/>
</dbReference>
<comment type="cofactor">
    <cofactor evidence="1">
        <name>Mn(2+)</name>
        <dbReference type="ChEBI" id="CHEBI:29035"/>
    </cofactor>
</comment>
<dbReference type="PANTHER" id="PTHR23033">
    <property type="entry name" value="BETA1,3-GALACTOSYLTRANSFERASE"/>
    <property type="match status" value="1"/>
</dbReference>
<dbReference type="GO" id="GO:0001525">
    <property type="term" value="P:angiogenesis"/>
    <property type="evidence" value="ECO:0007669"/>
    <property type="project" value="UniProtKB-ARBA"/>
</dbReference>
<keyword evidence="14" id="KW-1015">Disulfide bond</keyword>
<proteinExistence type="inferred from homology"/>
<evidence type="ECO:0000256" key="9">
    <source>
        <dbReference type="ARBA" id="ARBA00022723"/>
    </source>
</evidence>
<evidence type="ECO:0000256" key="16">
    <source>
        <dbReference type="ARBA" id="ARBA00040898"/>
    </source>
</evidence>
<keyword evidence="6 24" id="KW-0328">Glycosyltransferase</keyword>
<dbReference type="EMBL" id="SCEB01215693">
    <property type="protein sequence ID" value="RXM28194.1"/>
    <property type="molecule type" value="Genomic_DNA"/>
</dbReference>
<dbReference type="GO" id="GO:0000166">
    <property type="term" value="F:nucleotide binding"/>
    <property type="evidence" value="ECO:0007669"/>
    <property type="project" value="UniProtKB-KW"/>
</dbReference>
<evidence type="ECO:0000256" key="7">
    <source>
        <dbReference type="ARBA" id="ARBA00022679"/>
    </source>
</evidence>
<dbReference type="PANTHER" id="PTHR23033:SF13">
    <property type="entry name" value="GLYCOPROTEIN-N-ACETYLGALACTOSAMINE 3-BETA-GALACTOSYLTRANSFERASE 1"/>
    <property type="match status" value="1"/>
</dbReference>
<evidence type="ECO:0000256" key="21">
    <source>
        <dbReference type="ARBA" id="ARBA00059245"/>
    </source>
</evidence>
<keyword evidence="15" id="KW-0464">Manganese</keyword>
<dbReference type="InterPro" id="IPR026050">
    <property type="entry name" value="C1GALT1/C1GALT1_chp1"/>
</dbReference>
<reference evidence="24 25" key="1">
    <citation type="submission" date="2019-01" db="EMBL/GenBank/DDBJ databases">
        <title>Draft Genome and Complete Hox-Cluster Characterization of the Sterlet Sturgeon (Acipenser ruthenus).</title>
        <authorList>
            <person name="Wei Q."/>
        </authorList>
    </citation>
    <scope>NUCLEOTIDE SEQUENCE [LARGE SCALE GENOMIC DNA]</scope>
    <source>
        <strain evidence="24">WHYD16114868_AA</strain>
        <tissue evidence="24">Blood</tissue>
    </source>
</reference>
<keyword evidence="11" id="KW-0735">Signal-anchor</keyword>
<evidence type="ECO:0000256" key="13">
    <source>
        <dbReference type="ARBA" id="ARBA00023136"/>
    </source>
</evidence>
<evidence type="ECO:0000256" key="10">
    <source>
        <dbReference type="ARBA" id="ARBA00022741"/>
    </source>
</evidence>
<keyword evidence="8" id="KW-0812">Transmembrane</keyword>
<evidence type="ECO:0000256" key="22">
    <source>
        <dbReference type="SAM" id="MobiDB-lite"/>
    </source>
</evidence>
<evidence type="ECO:0000256" key="4">
    <source>
        <dbReference type="ARBA" id="ARBA00006462"/>
    </source>
</evidence>
<dbReference type="Pfam" id="PF13233">
    <property type="entry name" value="Complex1_LYR_2"/>
    <property type="match status" value="1"/>
</dbReference>
<comment type="function">
    <text evidence="21">Glycosyltransferase that generates the core 1 O-glycan Gal-beta1-3GalNAc-alpha1-Ser/Thr (T antigen), which is a precursor for many extended O-glycans in glycoproteins.</text>
</comment>
<comment type="caution">
    <text evidence="24">The sequence shown here is derived from an EMBL/GenBank/DDBJ whole genome shotgun (WGS) entry which is preliminary data.</text>
</comment>
<dbReference type="Gene3D" id="3.90.550.50">
    <property type="match status" value="1"/>
</dbReference>
<organism evidence="24 25">
    <name type="scientific">Acipenser ruthenus</name>
    <name type="common">Sterlet sturgeon</name>
    <dbReference type="NCBI Taxonomy" id="7906"/>
    <lineage>
        <taxon>Eukaryota</taxon>
        <taxon>Metazoa</taxon>
        <taxon>Chordata</taxon>
        <taxon>Craniata</taxon>
        <taxon>Vertebrata</taxon>
        <taxon>Euteleostomi</taxon>
        <taxon>Actinopterygii</taxon>
        <taxon>Chondrostei</taxon>
        <taxon>Acipenseriformes</taxon>
        <taxon>Acipenseridae</taxon>
        <taxon>Acipenser</taxon>
    </lineage>
</organism>
<keyword evidence="9" id="KW-0479">Metal-binding</keyword>
<dbReference type="AlphaFoldDB" id="A0A444TZ17"/>
<evidence type="ECO:0000313" key="25">
    <source>
        <dbReference type="Proteomes" id="UP000289886"/>
    </source>
</evidence>
<feature type="domain" description="Fringe-like glycosyltransferase" evidence="23">
    <location>
        <begin position="314"/>
        <end position="474"/>
    </location>
</feature>
<evidence type="ECO:0000256" key="20">
    <source>
        <dbReference type="ARBA" id="ARBA00048842"/>
    </source>
</evidence>
<dbReference type="Proteomes" id="UP000289886">
    <property type="component" value="Unassembled WGS sequence"/>
</dbReference>
<comment type="pathway">
    <text evidence="3">Protein modification; protein glycosylation.</text>
</comment>